<organism evidence="1 2">
    <name type="scientific">Gloeothece citriformis (strain PCC 7424)</name>
    <name type="common">Cyanothece sp. (strain PCC 7424)</name>
    <dbReference type="NCBI Taxonomy" id="65393"/>
    <lineage>
        <taxon>Bacteria</taxon>
        <taxon>Bacillati</taxon>
        <taxon>Cyanobacteriota</taxon>
        <taxon>Cyanophyceae</taxon>
        <taxon>Oscillatoriophycideae</taxon>
        <taxon>Chroococcales</taxon>
        <taxon>Aphanothecaceae</taxon>
        <taxon>Gloeothece</taxon>
        <taxon>Gloeothece citriformis</taxon>
    </lineage>
</organism>
<keyword evidence="2" id="KW-1185">Reference proteome</keyword>
<dbReference type="OrthoDB" id="467722at2"/>
<accession>B7KIY3</accession>
<dbReference type="RefSeq" id="WP_015954423.1">
    <property type="nucleotide sequence ID" value="NC_011729.1"/>
</dbReference>
<proteinExistence type="predicted"/>
<dbReference type="SUPFAM" id="SSF46955">
    <property type="entry name" value="Putative DNA-binding domain"/>
    <property type="match status" value="1"/>
</dbReference>
<sequence length="89" mass="10550">MTSFINKQQASQYLNLSGTTLKRYRLQGVLIEGIHWVRLNSRCIRYNLDLLQDWLQHRDDPAAHERAIEIYQASLLSNQKKPRKKTQKI</sequence>
<reference evidence="2" key="1">
    <citation type="journal article" date="2011" name="MBio">
        <title>Novel metabolic attributes of the genus Cyanothece, comprising a group of unicellular nitrogen-fixing Cyanobacteria.</title>
        <authorList>
            <person name="Bandyopadhyay A."/>
            <person name="Elvitigala T."/>
            <person name="Welsh E."/>
            <person name="Stockel J."/>
            <person name="Liberton M."/>
            <person name="Min H."/>
            <person name="Sherman L.A."/>
            <person name="Pakrasi H.B."/>
        </authorList>
    </citation>
    <scope>NUCLEOTIDE SEQUENCE [LARGE SCALE GENOMIC DNA]</scope>
    <source>
        <strain evidence="2">PCC 7424</strain>
    </source>
</reference>
<evidence type="ECO:0000313" key="2">
    <source>
        <dbReference type="Proteomes" id="UP000002384"/>
    </source>
</evidence>
<gene>
    <name evidence="1" type="ordered locus">PCC7424_2398</name>
</gene>
<evidence type="ECO:0000313" key="1">
    <source>
        <dbReference type="EMBL" id="ACK70819.1"/>
    </source>
</evidence>
<dbReference type="HOGENOM" id="CLU_172628_0_0_3"/>
<dbReference type="Proteomes" id="UP000002384">
    <property type="component" value="Chromosome"/>
</dbReference>
<dbReference type="eggNOG" id="ENOG5033A2F">
    <property type="taxonomic scope" value="Bacteria"/>
</dbReference>
<name>B7KIY3_GLOC7</name>
<protein>
    <recommendedName>
        <fullName evidence="3">Helix-turn-helix domain-containing protein</fullName>
    </recommendedName>
</protein>
<dbReference type="EMBL" id="CP001291">
    <property type="protein sequence ID" value="ACK70819.1"/>
    <property type="molecule type" value="Genomic_DNA"/>
</dbReference>
<evidence type="ECO:0008006" key="3">
    <source>
        <dbReference type="Google" id="ProtNLM"/>
    </source>
</evidence>
<dbReference type="InterPro" id="IPR009061">
    <property type="entry name" value="DNA-bd_dom_put_sf"/>
</dbReference>
<dbReference type="KEGG" id="cyc:PCC7424_2398"/>
<dbReference type="AlphaFoldDB" id="B7KIY3"/>